<reference evidence="2 3" key="1">
    <citation type="submission" date="2020-03" db="EMBL/GenBank/DDBJ databases">
        <authorList>
            <person name="Lai Q."/>
        </authorList>
    </citation>
    <scope>NUCLEOTIDE SEQUENCE [LARGE SCALE GENOMIC DNA]</scope>
    <source>
        <strain evidence="2 3">CCUG 25036</strain>
    </source>
</reference>
<dbReference type="Proteomes" id="UP000490980">
    <property type="component" value="Unassembled WGS sequence"/>
</dbReference>
<evidence type="ECO:0000259" key="1">
    <source>
        <dbReference type="Pfam" id="PF00248"/>
    </source>
</evidence>
<dbReference type="Pfam" id="PF00248">
    <property type="entry name" value="Aldo_ket_red"/>
    <property type="match status" value="1"/>
</dbReference>
<dbReference type="PROSITE" id="PS51318">
    <property type="entry name" value="TAT"/>
    <property type="match status" value="1"/>
</dbReference>
<keyword evidence="3" id="KW-1185">Reference proteome</keyword>
<dbReference type="CDD" id="cd19095">
    <property type="entry name" value="AKR_PA4992-like"/>
    <property type="match status" value="1"/>
</dbReference>
<dbReference type="EMBL" id="JAARLZ010000005">
    <property type="protein sequence ID" value="NII06925.1"/>
    <property type="molecule type" value="Genomic_DNA"/>
</dbReference>
<dbReference type="InterPro" id="IPR036812">
    <property type="entry name" value="NAD(P)_OxRdtase_dom_sf"/>
</dbReference>
<proteinExistence type="predicted"/>
<dbReference type="SUPFAM" id="SSF51430">
    <property type="entry name" value="NAD(P)-linked oxidoreductase"/>
    <property type="match status" value="1"/>
</dbReference>
<dbReference type="AlphaFoldDB" id="A0A7X5UAR0"/>
<gene>
    <name evidence="2" type="ORF">HBF25_11050</name>
</gene>
<organism evidence="2 3">
    <name type="scientific">Luteibacter anthropi</name>
    <dbReference type="NCBI Taxonomy" id="564369"/>
    <lineage>
        <taxon>Bacteria</taxon>
        <taxon>Pseudomonadati</taxon>
        <taxon>Pseudomonadota</taxon>
        <taxon>Gammaproteobacteria</taxon>
        <taxon>Lysobacterales</taxon>
        <taxon>Rhodanobacteraceae</taxon>
        <taxon>Luteibacter</taxon>
    </lineage>
</organism>
<evidence type="ECO:0000313" key="2">
    <source>
        <dbReference type="EMBL" id="NII06925.1"/>
    </source>
</evidence>
<dbReference type="Gene3D" id="3.20.20.100">
    <property type="entry name" value="NADP-dependent oxidoreductase domain"/>
    <property type="match status" value="1"/>
</dbReference>
<dbReference type="InterPro" id="IPR006311">
    <property type="entry name" value="TAT_signal"/>
</dbReference>
<dbReference type="PANTHER" id="PTHR43638:SF3">
    <property type="entry name" value="ALDEHYDE REDUCTASE"/>
    <property type="match status" value="1"/>
</dbReference>
<dbReference type="InterPro" id="IPR023210">
    <property type="entry name" value="NADP_OxRdtase_dom"/>
</dbReference>
<dbReference type="RefSeq" id="WP_166948336.1">
    <property type="nucleotide sequence ID" value="NZ_JAARLZ010000005.1"/>
</dbReference>
<sequence length="355" mass="39420">MTTPDLESIAPLTRRQFIGGLGAGAIALATAHASELAATTAASKNIVVASPDILRKTIAHSGESLPAIGMGSFMTFDVRSGQPRNTHLEVLRRFYDGGGRVVDTSPLYGNAEINVGELSSALGLSDKLFFTDKVWVTGDYLSDTSHGQRSLDQSMGRLWRDQIDVIQVHSLTNVEIMLPFLNEMKKQGRIRYVGVTHHDPRYFEPLGWWVENGPIDFVQVRYSMYSRAAEERIFPAAQRRGLGVMLNMPLEKARLHKIVEGRPLPDFAADIGVHNWAQFFLKWAISHPAVTCALPATTHPEHMSENLGAMRGPLPDAPMRDRMLRYMQSVPGFNDLDKMPWYPGKAFQGLVHLSA</sequence>
<feature type="domain" description="NADP-dependent oxidoreductase" evidence="1">
    <location>
        <begin position="68"/>
        <end position="317"/>
    </location>
</feature>
<name>A0A7X5UAR0_9GAMM</name>
<dbReference type="PANTHER" id="PTHR43638">
    <property type="entry name" value="OXIDOREDUCTASE, ALDO/KETO REDUCTASE FAMILY PROTEIN"/>
    <property type="match status" value="1"/>
</dbReference>
<protein>
    <submittedName>
        <fullName evidence="2">Aldo/keto reductase</fullName>
    </submittedName>
</protein>
<evidence type="ECO:0000313" key="3">
    <source>
        <dbReference type="Proteomes" id="UP000490980"/>
    </source>
</evidence>
<accession>A0A7X5UAR0</accession>
<comment type="caution">
    <text evidence="2">The sequence shown here is derived from an EMBL/GenBank/DDBJ whole genome shotgun (WGS) entry which is preliminary data.</text>
</comment>